<dbReference type="PRINTS" id="PR00455">
    <property type="entry name" value="HTHTETR"/>
</dbReference>
<dbReference type="PROSITE" id="PS50977">
    <property type="entry name" value="HTH_TETR_2"/>
    <property type="match status" value="1"/>
</dbReference>
<accession>A0ABT0ZS97</accession>
<protein>
    <submittedName>
        <fullName evidence="6">TetR/AcrR family transcriptional regulator</fullName>
    </submittedName>
</protein>
<feature type="DNA-binding region" description="H-T-H motif" evidence="4">
    <location>
        <begin position="32"/>
        <end position="51"/>
    </location>
</feature>
<dbReference type="SUPFAM" id="SSF46689">
    <property type="entry name" value="Homeodomain-like"/>
    <property type="match status" value="1"/>
</dbReference>
<evidence type="ECO:0000256" key="1">
    <source>
        <dbReference type="ARBA" id="ARBA00023015"/>
    </source>
</evidence>
<dbReference type="Gene3D" id="1.10.357.10">
    <property type="entry name" value="Tetracycline Repressor, domain 2"/>
    <property type="match status" value="1"/>
</dbReference>
<dbReference type="InterPro" id="IPR001647">
    <property type="entry name" value="HTH_TetR"/>
</dbReference>
<evidence type="ECO:0000256" key="4">
    <source>
        <dbReference type="PROSITE-ProRule" id="PRU00335"/>
    </source>
</evidence>
<evidence type="ECO:0000313" key="6">
    <source>
        <dbReference type="EMBL" id="MCO1653579.1"/>
    </source>
</evidence>
<keyword evidence="3" id="KW-0804">Transcription</keyword>
<sequence length="201" mass="21224">MNRNATRGRATREHIVAVATDLFAADGYEATSIEAVMRASGVSKGALYHHFPGKDALFEAVLGGLDARIEAALRRAAVGVGTPAGLVRAGCTAWVRLAVDPVVQQIMLIDAPTVLGWQRWRERDEATFLGDLRRALAAAAEQGVLDRGHVDVFAHALLASANETALLVARADDPAAALAGAQDALDELLDRVLGGPRSAER</sequence>
<proteinExistence type="predicted"/>
<dbReference type="InterPro" id="IPR050109">
    <property type="entry name" value="HTH-type_TetR-like_transc_reg"/>
</dbReference>
<dbReference type="Proteomes" id="UP001165283">
    <property type="component" value="Unassembled WGS sequence"/>
</dbReference>
<dbReference type="Pfam" id="PF21351">
    <property type="entry name" value="TetR_C_41"/>
    <property type="match status" value="1"/>
</dbReference>
<keyword evidence="1" id="KW-0805">Transcription regulation</keyword>
<reference evidence="6" key="1">
    <citation type="submission" date="2021-04" db="EMBL/GenBank/DDBJ databases">
        <title>Pseudonocardia sp. nov., isolated from sandy soil of mangrove forest.</title>
        <authorList>
            <person name="Zan Z."/>
            <person name="Huang R."/>
            <person name="Liu W."/>
        </authorList>
    </citation>
    <scope>NUCLEOTIDE SEQUENCE</scope>
    <source>
        <strain evidence="6">S2-4</strain>
    </source>
</reference>
<dbReference type="PROSITE" id="PS01081">
    <property type="entry name" value="HTH_TETR_1"/>
    <property type="match status" value="1"/>
</dbReference>
<comment type="caution">
    <text evidence="6">The sequence shown here is derived from an EMBL/GenBank/DDBJ whole genome shotgun (WGS) entry which is preliminary data.</text>
</comment>
<feature type="domain" description="HTH tetR-type" evidence="5">
    <location>
        <begin position="9"/>
        <end position="69"/>
    </location>
</feature>
<gene>
    <name evidence="6" type="ORF">KDL28_00775</name>
</gene>
<dbReference type="InterPro" id="IPR023772">
    <property type="entry name" value="DNA-bd_HTH_TetR-type_CS"/>
</dbReference>
<name>A0ABT0ZS97_9PSEU</name>
<keyword evidence="2 4" id="KW-0238">DNA-binding</keyword>
<dbReference type="EMBL" id="JAGSOV010000003">
    <property type="protein sequence ID" value="MCO1653579.1"/>
    <property type="molecule type" value="Genomic_DNA"/>
</dbReference>
<evidence type="ECO:0000313" key="7">
    <source>
        <dbReference type="Proteomes" id="UP001165283"/>
    </source>
</evidence>
<keyword evidence="7" id="KW-1185">Reference proteome</keyword>
<evidence type="ECO:0000256" key="3">
    <source>
        <dbReference type="ARBA" id="ARBA00023163"/>
    </source>
</evidence>
<evidence type="ECO:0000256" key="2">
    <source>
        <dbReference type="ARBA" id="ARBA00023125"/>
    </source>
</evidence>
<dbReference type="InterPro" id="IPR009057">
    <property type="entry name" value="Homeodomain-like_sf"/>
</dbReference>
<evidence type="ECO:0000259" key="5">
    <source>
        <dbReference type="PROSITE" id="PS50977"/>
    </source>
</evidence>
<dbReference type="InterPro" id="IPR049484">
    <property type="entry name" value="Rv0078-like_C"/>
</dbReference>
<dbReference type="RefSeq" id="WP_252435166.1">
    <property type="nucleotide sequence ID" value="NZ_JAGSOV010000003.1"/>
</dbReference>
<dbReference type="PANTHER" id="PTHR30055">
    <property type="entry name" value="HTH-TYPE TRANSCRIPTIONAL REGULATOR RUTR"/>
    <property type="match status" value="1"/>
</dbReference>
<organism evidence="6 7">
    <name type="scientific">Pseudonocardia humida</name>
    <dbReference type="NCBI Taxonomy" id="2800819"/>
    <lineage>
        <taxon>Bacteria</taxon>
        <taxon>Bacillati</taxon>
        <taxon>Actinomycetota</taxon>
        <taxon>Actinomycetes</taxon>
        <taxon>Pseudonocardiales</taxon>
        <taxon>Pseudonocardiaceae</taxon>
        <taxon>Pseudonocardia</taxon>
    </lineage>
</organism>
<dbReference type="Pfam" id="PF00440">
    <property type="entry name" value="TetR_N"/>
    <property type="match status" value="1"/>
</dbReference>
<dbReference type="PANTHER" id="PTHR30055:SF234">
    <property type="entry name" value="HTH-TYPE TRANSCRIPTIONAL REGULATOR BETI"/>
    <property type="match status" value="1"/>
</dbReference>